<gene>
    <name evidence="1" type="ORF">HMPREF9141_0084</name>
</gene>
<reference evidence="1 2" key="1">
    <citation type="submission" date="2011-01" db="EMBL/GenBank/DDBJ databases">
        <authorList>
            <person name="Muzny D."/>
            <person name="Qin X."/>
            <person name="Deng J."/>
            <person name="Jiang H."/>
            <person name="Liu Y."/>
            <person name="Qu J."/>
            <person name="Song X.-Z."/>
            <person name="Zhang L."/>
            <person name="Thornton R."/>
            <person name="Coyle M."/>
            <person name="Francisco L."/>
            <person name="Jackson L."/>
            <person name="Javaid M."/>
            <person name="Korchina V."/>
            <person name="Kovar C."/>
            <person name="Mata R."/>
            <person name="Mathew T."/>
            <person name="Ngo R."/>
            <person name="Nguyen L."/>
            <person name="Nguyen N."/>
            <person name="Okwuonu G."/>
            <person name="Ongeri F."/>
            <person name="Pham C."/>
            <person name="Simmons D."/>
            <person name="Wilczek-Boney K."/>
            <person name="Hale W."/>
            <person name="Jakkamsetti A."/>
            <person name="Pham P."/>
            <person name="Ruth R."/>
            <person name="San Lucas F."/>
            <person name="Warren J."/>
            <person name="Zhang J."/>
            <person name="Zhao Z."/>
            <person name="Zhou C."/>
            <person name="Zhu D."/>
            <person name="Lee S."/>
            <person name="Bess C."/>
            <person name="Blankenburg K."/>
            <person name="Forbes L."/>
            <person name="Fu Q."/>
            <person name="Gubbala S."/>
            <person name="Hirani K."/>
            <person name="Jayaseelan J.C."/>
            <person name="Lara F."/>
            <person name="Munidasa M."/>
            <person name="Palculict T."/>
            <person name="Patil S."/>
            <person name="Pu L.-L."/>
            <person name="Saada N."/>
            <person name="Tang L."/>
            <person name="Weissenberger G."/>
            <person name="Zhu Y."/>
            <person name="Hemphill L."/>
            <person name="Shang Y."/>
            <person name="Youmans B."/>
            <person name="Ayvaz T."/>
            <person name="Ross M."/>
            <person name="Santibanez J."/>
            <person name="Aqrawi P."/>
            <person name="Gross S."/>
            <person name="Joshi V."/>
            <person name="Fowler G."/>
            <person name="Nazareth L."/>
            <person name="Reid J."/>
            <person name="Worley K."/>
            <person name="Petrosino J."/>
            <person name="Highlander S."/>
            <person name="Gibbs R."/>
        </authorList>
    </citation>
    <scope>NUCLEOTIDE SEQUENCE [LARGE SCALE GENOMIC DNA]</scope>
    <source>
        <strain evidence="1 2">DSM 16608</strain>
    </source>
</reference>
<keyword evidence="2" id="KW-1185">Reference proteome</keyword>
<proteinExistence type="predicted"/>
<name>F0F3B8_9BACT</name>
<dbReference type="STRING" id="888743.HMPREF9141_0084"/>
<accession>F0F3B8</accession>
<protein>
    <submittedName>
        <fullName evidence="1">Uncharacterized protein</fullName>
    </submittedName>
</protein>
<evidence type="ECO:0000313" key="1">
    <source>
        <dbReference type="EMBL" id="EGC21334.1"/>
    </source>
</evidence>
<dbReference type="EMBL" id="AEWX01000001">
    <property type="protein sequence ID" value="EGC21334.1"/>
    <property type="molecule type" value="Genomic_DNA"/>
</dbReference>
<dbReference type="HOGENOM" id="CLU_2168695_0_0_10"/>
<evidence type="ECO:0000313" key="2">
    <source>
        <dbReference type="Proteomes" id="UP000005697"/>
    </source>
</evidence>
<dbReference type="Proteomes" id="UP000005697">
    <property type="component" value="Unassembled WGS sequence"/>
</dbReference>
<sequence length="110" mass="12564">MKTQKHEESGRFHRNGLQMQGLRLSAFSDSQGSPNAMECLVQWDGKAGEGMLHHKEAPAVQGWRPAAVCCRCLSEEEWKPDSFFTDLKVFYILQMKIPCSLTEETCREWG</sequence>
<organism evidence="1 2">
    <name type="scientific">Prevotella multiformis DSM 16608</name>
    <dbReference type="NCBI Taxonomy" id="888743"/>
    <lineage>
        <taxon>Bacteria</taxon>
        <taxon>Pseudomonadati</taxon>
        <taxon>Bacteroidota</taxon>
        <taxon>Bacteroidia</taxon>
        <taxon>Bacteroidales</taxon>
        <taxon>Prevotellaceae</taxon>
        <taxon>Prevotella</taxon>
    </lineage>
</organism>
<comment type="caution">
    <text evidence="1">The sequence shown here is derived from an EMBL/GenBank/DDBJ whole genome shotgun (WGS) entry which is preliminary data.</text>
</comment>
<dbReference type="AlphaFoldDB" id="F0F3B8"/>